<protein>
    <submittedName>
        <fullName evidence="3">NAD(P)-dependent dehydrogenase (Short-subunit alcohol dehydrogenase family)</fullName>
    </submittedName>
</protein>
<dbReference type="InterPro" id="IPR036291">
    <property type="entry name" value="NAD(P)-bd_dom_sf"/>
</dbReference>
<dbReference type="PRINTS" id="PR00081">
    <property type="entry name" value="GDHRDH"/>
</dbReference>
<evidence type="ECO:0000256" key="1">
    <source>
        <dbReference type="RuleBase" id="RU000363"/>
    </source>
</evidence>
<comment type="similarity">
    <text evidence="1">Belongs to the short-chain dehydrogenases/reductases (SDR) family.</text>
</comment>
<dbReference type="PROSITE" id="PS00061">
    <property type="entry name" value="ADH_SHORT"/>
    <property type="match status" value="1"/>
</dbReference>
<dbReference type="PRINTS" id="PR00080">
    <property type="entry name" value="SDRFAMILY"/>
</dbReference>
<name>A0ABV2Q440_9BURK</name>
<dbReference type="Pfam" id="PF00106">
    <property type="entry name" value="adh_short"/>
    <property type="match status" value="1"/>
</dbReference>
<comment type="caution">
    <text evidence="3">The sequence shown here is derived from an EMBL/GenBank/DDBJ whole genome shotgun (WGS) entry which is preliminary data.</text>
</comment>
<evidence type="ECO:0000259" key="2">
    <source>
        <dbReference type="SMART" id="SM00822"/>
    </source>
</evidence>
<dbReference type="Proteomes" id="UP001549320">
    <property type="component" value="Unassembled WGS sequence"/>
</dbReference>
<proteinExistence type="inferred from homology"/>
<sequence>MTSSHLSGRVVIVTGAGRGIGRESALLMAAEGASVVVNDMGTALDGDGADASVAQSVVDEIAAHGGKAIASSADISKTDSGAQLVAAALDAFGRLDAIVNNAGIMRGAPFCEMDADTWDLVLRVNLSGAFHLSRAAAPYFVQQRSGAFVHLTSTAALIGSMNQANYAASKNGVAALSRSLAIELEAHGVRSNCVSPLAFSRMTTGATGRSEEDPVVVKQREAEGAAAVAPLVAYLASDASRDINGQIIGVRGKEVHLYSQPRPVRTLHESDGWTVDKMVQKLAPSWRSSLTPVERTRDVFTWDV</sequence>
<dbReference type="InterPro" id="IPR051687">
    <property type="entry name" value="Peroxisomal_Beta-Oxidation"/>
</dbReference>
<dbReference type="SUPFAM" id="SSF51735">
    <property type="entry name" value="NAD(P)-binding Rossmann-fold domains"/>
    <property type="match status" value="1"/>
</dbReference>
<dbReference type="InterPro" id="IPR002347">
    <property type="entry name" value="SDR_fam"/>
</dbReference>
<reference evidence="3 4" key="1">
    <citation type="submission" date="2024-06" db="EMBL/GenBank/DDBJ databases">
        <title>Sorghum-associated microbial communities from plants grown in Nebraska, USA.</title>
        <authorList>
            <person name="Schachtman D."/>
        </authorList>
    </citation>
    <scope>NUCLEOTIDE SEQUENCE [LARGE SCALE GENOMIC DNA]</scope>
    <source>
        <strain evidence="3 4">2709</strain>
    </source>
</reference>
<feature type="domain" description="Ketoreductase" evidence="2">
    <location>
        <begin position="9"/>
        <end position="205"/>
    </location>
</feature>
<dbReference type="PANTHER" id="PTHR45024:SF3">
    <property type="entry name" value="BLL2957 PROTEIN"/>
    <property type="match status" value="1"/>
</dbReference>
<keyword evidence="4" id="KW-1185">Reference proteome</keyword>
<accession>A0ABV2Q440</accession>
<gene>
    <name evidence="3" type="ORF">ABIE13_000450</name>
</gene>
<dbReference type="InterPro" id="IPR020904">
    <property type="entry name" value="Sc_DH/Rdtase_CS"/>
</dbReference>
<dbReference type="PANTHER" id="PTHR45024">
    <property type="entry name" value="DEHYDROGENASES, SHORT CHAIN"/>
    <property type="match status" value="1"/>
</dbReference>
<dbReference type="InterPro" id="IPR057326">
    <property type="entry name" value="KR_dom"/>
</dbReference>
<evidence type="ECO:0000313" key="4">
    <source>
        <dbReference type="Proteomes" id="UP001549320"/>
    </source>
</evidence>
<dbReference type="RefSeq" id="WP_354440736.1">
    <property type="nucleotide sequence ID" value="NZ_JBEPSH010000001.1"/>
</dbReference>
<dbReference type="EMBL" id="JBEPSH010000001">
    <property type="protein sequence ID" value="MET4575353.1"/>
    <property type="molecule type" value="Genomic_DNA"/>
</dbReference>
<organism evidence="3 4">
    <name type="scientific">Ottowia thiooxydans</name>
    <dbReference type="NCBI Taxonomy" id="219182"/>
    <lineage>
        <taxon>Bacteria</taxon>
        <taxon>Pseudomonadati</taxon>
        <taxon>Pseudomonadota</taxon>
        <taxon>Betaproteobacteria</taxon>
        <taxon>Burkholderiales</taxon>
        <taxon>Comamonadaceae</taxon>
        <taxon>Ottowia</taxon>
    </lineage>
</organism>
<dbReference type="Gene3D" id="3.40.50.720">
    <property type="entry name" value="NAD(P)-binding Rossmann-like Domain"/>
    <property type="match status" value="1"/>
</dbReference>
<dbReference type="SMART" id="SM00822">
    <property type="entry name" value="PKS_KR"/>
    <property type="match status" value="1"/>
</dbReference>
<evidence type="ECO:0000313" key="3">
    <source>
        <dbReference type="EMBL" id="MET4575353.1"/>
    </source>
</evidence>